<comment type="caution">
    <text evidence="2">The sequence shown here is derived from an EMBL/GenBank/DDBJ whole genome shotgun (WGS) entry which is preliminary data.</text>
</comment>
<dbReference type="EMBL" id="JABBWM010000016">
    <property type="protein sequence ID" value="KAG2112047.1"/>
    <property type="molecule type" value="Genomic_DNA"/>
</dbReference>
<sequence length="399" mass="43741">MRNISMVNRHCHGIFQIPKLGMKLKQDSILLSLTPQRFMSHPKNHPFCLMEGDCCVLGNESANKWSQAMVAWNLRKHQKVKANDSSFVRPLLVCKRSADGPTCYTSGLTMSSSMERSPACLDQAEKDSKKVHFDRIKLLLSKVGVKESGRNGWHDQGNTLKRYEKDGEDSGGMIAASEGEKTFMLNGVEYLYQDDMFTSKATGVLHLVHAWPDQGYTATKDSSNNTSTNVLSCAEGVLQVNECQQVSPSISSSKGVQTKATSGRQDGGLSDRLDEGLAVIFPVGYFSGGECYLPDLKIKLIYRPGEVIILIAGALYHAIGNWSPGEGVSEEGITPGVKFYFSKVEKQEALEHRENLQARRVFTKSITEGLSIILLSAGPISASPALHLPTSISQRQGLP</sequence>
<feature type="region of interest" description="Disordered" evidence="1">
    <location>
        <begin position="150"/>
        <end position="169"/>
    </location>
</feature>
<dbReference type="GeneID" id="64695772"/>
<name>A0A9P7FCV8_9AGAM</name>
<dbReference type="OrthoDB" id="2645478at2759"/>
<keyword evidence="3" id="KW-1185">Reference proteome</keyword>
<reference evidence="2" key="1">
    <citation type="journal article" date="2020" name="New Phytol.">
        <title>Comparative genomics reveals dynamic genome evolution in host specialist ectomycorrhizal fungi.</title>
        <authorList>
            <person name="Lofgren L.A."/>
            <person name="Nguyen N.H."/>
            <person name="Vilgalys R."/>
            <person name="Ruytinx J."/>
            <person name="Liao H.L."/>
            <person name="Branco S."/>
            <person name="Kuo A."/>
            <person name="LaButti K."/>
            <person name="Lipzen A."/>
            <person name="Andreopoulos W."/>
            <person name="Pangilinan J."/>
            <person name="Riley R."/>
            <person name="Hundley H."/>
            <person name="Na H."/>
            <person name="Barry K."/>
            <person name="Grigoriev I.V."/>
            <person name="Stajich J.E."/>
            <person name="Kennedy P.G."/>
        </authorList>
    </citation>
    <scope>NUCLEOTIDE SEQUENCE</scope>
    <source>
        <strain evidence="2">FC423</strain>
    </source>
</reference>
<accession>A0A9P7FCV8</accession>
<proteinExistence type="predicted"/>
<protein>
    <submittedName>
        <fullName evidence="2">Uncharacterized protein</fullName>
    </submittedName>
</protein>
<dbReference type="Gene3D" id="3.60.130.30">
    <property type="match status" value="1"/>
</dbReference>
<evidence type="ECO:0000313" key="2">
    <source>
        <dbReference type="EMBL" id="KAG2112047.1"/>
    </source>
</evidence>
<evidence type="ECO:0000313" key="3">
    <source>
        <dbReference type="Proteomes" id="UP000823399"/>
    </source>
</evidence>
<organism evidence="2 3">
    <name type="scientific">Suillus discolor</name>
    <dbReference type="NCBI Taxonomy" id="1912936"/>
    <lineage>
        <taxon>Eukaryota</taxon>
        <taxon>Fungi</taxon>
        <taxon>Dikarya</taxon>
        <taxon>Basidiomycota</taxon>
        <taxon>Agaricomycotina</taxon>
        <taxon>Agaricomycetes</taxon>
        <taxon>Agaricomycetidae</taxon>
        <taxon>Boletales</taxon>
        <taxon>Suillineae</taxon>
        <taxon>Suillaceae</taxon>
        <taxon>Suillus</taxon>
    </lineage>
</organism>
<gene>
    <name evidence="2" type="ORF">F5147DRAFT_651150</name>
</gene>
<dbReference type="Proteomes" id="UP000823399">
    <property type="component" value="Unassembled WGS sequence"/>
</dbReference>
<dbReference type="AlphaFoldDB" id="A0A9P7FCV8"/>
<evidence type="ECO:0000256" key="1">
    <source>
        <dbReference type="SAM" id="MobiDB-lite"/>
    </source>
</evidence>
<dbReference type="RefSeq" id="XP_041295104.1">
    <property type="nucleotide sequence ID" value="XM_041433513.1"/>
</dbReference>